<evidence type="ECO:0000259" key="10">
    <source>
        <dbReference type="PROSITE" id="PS50893"/>
    </source>
</evidence>
<gene>
    <name evidence="11" type="ORF">D7193_22945</name>
</gene>
<dbReference type="PROSITE" id="PS50893">
    <property type="entry name" value="ABC_TRANSPORTER_2"/>
    <property type="match status" value="1"/>
</dbReference>
<evidence type="ECO:0000256" key="1">
    <source>
        <dbReference type="ARBA" id="ARBA00004202"/>
    </source>
</evidence>
<name>A0A3A9ZYN9_9ACTN</name>
<evidence type="ECO:0000256" key="4">
    <source>
        <dbReference type="ARBA" id="ARBA00022496"/>
    </source>
</evidence>
<dbReference type="PANTHER" id="PTHR42771:SF2">
    <property type="entry name" value="IRON(3+)-HYDROXAMATE IMPORT ATP-BINDING PROTEIN FHUC"/>
    <property type="match status" value="1"/>
</dbReference>
<dbReference type="SMART" id="SM00382">
    <property type="entry name" value="AAA"/>
    <property type="match status" value="1"/>
</dbReference>
<evidence type="ECO:0000256" key="2">
    <source>
        <dbReference type="ARBA" id="ARBA00022448"/>
    </source>
</evidence>
<evidence type="ECO:0000256" key="6">
    <source>
        <dbReference type="ARBA" id="ARBA00022840"/>
    </source>
</evidence>
<comment type="caution">
    <text evidence="11">The sequence shown here is derived from an EMBL/GenBank/DDBJ whole genome shotgun (WGS) entry which is preliminary data.</text>
</comment>
<evidence type="ECO:0000256" key="7">
    <source>
        <dbReference type="ARBA" id="ARBA00023004"/>
    </source>
</evidence>
<keyword evidence="5" id="KW-0547">Nucleotide-binding</keyword>
<dbReference type="PANTHER" id="PTHR42771">
    <property type="entry name" value="IRON(3+)-HYDROXAMATE IMPORT ATP-BINDING PROTEIN FHUC"/>
    <property type="match status" value="1"/>
</dbReference>
<sequence>MQAGSPRLSGTDMTLAYDRRTIAEGLSVAVPDRSFTVVIGPNACGKSTLLRALSRMLKPAAGAVLLDGEDIHRRPARQVARTLGLLPQSSIAPDGISVAELVARGRYPHQGLLRQWSREDERVVEESMAATGVADLADRAVDELSGGQRQRVWIAMALAQQTPLLLLDEPTTYLDIAHQIEILDLCARLHEEQGRTLVAVLHDLNHAARYATHLIAMRDGRVVAAGEPGQVVTADLVAEVFGLPCRVIEDPESGTPLVVPAARRRAGRLAPEPA</sequence>
<feature type="domain" description="ABC transporter" evidence="10">
    <location>
        <begin position="8"/>
        <end position="244"/>
    </location>
</feature>
<dbReference type="InterPro" id="IPR003439">
    <property type="entry name" value="ABC_transporter-like_ATP-bd"/>
</dbReference>
<dbReference type="SUPFAM" id="SSF52540">
    <property type="entry name" value="P-loop containing nucleoside triphosphate hydrolases"/>
    <property type="match status" value="1"/>
</dbReference>
<dbReference type="CDD" id="cd03214">
    <property type="entry name" value="ABC_Iron-Siderophores_B12_Hemin"/>
    <property type="match status" value="1"/>
</dbReference>
<keyword evidence="4" id="KW-0410">Iron transport</keyword>
<organism evidence="11 12">
    <name type="scientific">Micromonospora costi</name>
    <dbReference type="NCBI Taxonomy" id="1530042"/>
    <lineage>
        <taxon>Bacteria</taxon>
        <taxon>Bacillati</taxon>
        <taxon>Actinomycetota</taxon>
        <taxon>Actinomycetes</taxon>
        <taxon>Micromonosporales</taxon>
        <taxon>Micromonosporaceae</taxon>
        <taxon>Micromonospora</taxon>
    </lineage>
</organism>
<evidence type="ECO:0000313" key="12">
    <source>
        <dbReference type="Proteomes" id="UP000279968"/>
    </source>
</evidence>
<dbReference type="GO" id="GO:0006826">
    <property type="term" value="P:iron ion transport"/>
    <property type="evidence" value="ECO:0007669"/>
    <property type="project" value="UniProtKB-KW"/>
</dbReference>
<evidence type="ECO:0000256" key="9">
    <source>
        <dbReference type="ARBA" id="ARBA00023136"/>
    </source>
</evidence>
<dbReference type="Proteomes" id="UP000279968">
    <property type="component" value="Unassembled WGS sequence"/>
</dbReference>
<dbReference type="Gene3D" id="3.40.50.300">
    <property type="entry name" value="P-loop containing nucleotide triphosphate hydrolases"/>
    <property type="match status" value="1"/>
</dbReference>
<dbReference type="Pfam" id="PF00005">
    <property type="entry name" value="ABC_tran"/>
    <property type="match status" value="1"/>
</dbReference>
<dbReference type="PROSITE" id="PS00211">
    <property type="entry name" value="ABC_TRANSPORTER_1"/>
    <property type="match status" value="1"/>
</dbReference>
<keyword evidence="3" id="KW-1003">Cell membrane</keyword>
<dbReference type="InterPro" id="IPR017871">
    <property type="entry name" value="ABC_transporter-like_CS"/>
</dbReference>
<dbReference type="InterPro" id="IPR027417">
    <property type="entry name" value="P-loop_NTPase"/>
</dbReference>
<evidence type="ECO:0000313" key="11">
    <source>
        <dbReference type="EMBL" id="RKN53210.1"/>
    </source>
</evidence>
<comment type="subcellular location">
    <subcellularLocation>
        <location evidence="1">Cell membrane</location>
        <topology evidence="1">Peripheral membrane protein</topology>
    </subcellularLocation>
</comment>
<reference evidence="11 12" key="1">
    <citation type="journal article" date="2015" name="Int. J. Syst. Evol. Microbiol.">
        <title>Micromonospora costi sp. nov., isolated from a leaf of Costus speciosus.</title>
        <authorList>
            <person name="Thawai C."/>
        </authorList>
    </citation>
    <scope>NUCLEOTIDE SEQUENCE [LARGE SCALE GENOMIC DNA]</scope>
    <source>
        <strain evidence="11 12">CS1-12</strain>
    </source>
</reference>
<accession>A0A3A9ZYN9</accession>
<evidence type="ECO:0000256" key="3">
    <source>
        <dbReference type="ARBA" id="ARBA00022475"/>
    </source>
</evidence>
<dbReference type="FunFam" id="3.40.50.300:FF:000134">
    <property type="entry name" value="Iron-enterobactin ABC transporter ATP-binding protein"/>
    <property type="match status" value="1"/>
</dbReference>
<proteinExistence type="predicted"/>
<keyword evidence="12" id="KW-1185">Reference proteome</keyword>
<protein>
    <submittedName>
        <fullName evidence="11">ABC transporter ATP-binding protein</fullName>
    </submittedName>
</protein>
<keyword evidence="9" id="KW-0472">Membrane</keyword>
<keyword evidence="7" id="KW-0408">Iron</keyword>
<dbReference type="InterPro" id="IPR051535">
    <property type="entry name" value="Siderophore_ABC-ATPase"/>
</dbReference>
<dbReference type="OrthoDB" id="3463810at2"/>
<dbReference type="GO" id="GO:0016887">
    <property type="term" value="F:ATP hydrolysis activity"/>
    <property type="evidence" value="ECO:0007669"/>
    <property type="project" value="InterPro"/>
</dbReference>
<keyword evidence="2" id="KW-0813">Transport</keyword>
<dbReference type="AlphaFoldDB" id="A0A3A9ZYN9"/>
<keyword evidence="8" id="KW-0406">Ion transport</keyword>
<dbReference type="EMBL" id="RBAN01000004">
    <property type="protein sequence ID" value="RKN53210.1"/>
    <property type="molecule type" value="Genomic_DNA"/>
</dbReference>
<dbReference type="InterPro" id="IPR003593">
    <property type="entry name" value="AAA+_ATPase"/>
</dbReference>
<keyword evidence="6 11" id="KW-0067">ATP-binding</keyword>
<evidence type="ECO:0000256" key="5">
    <source>
        <dbReference type="ARBA" id="ARBA00022741"/>
    </source>
</evidence>
<dbReference type="GO" id="GO:0005524">
    <property type="term" value="F:ATP binding"/>
    <property type="evidence" value="ECO:0007669"/>
    <property type="project" value="UniProtKB-KW"/>
</dbReference>
<evidence type="ECO:0000256" key="8">
    <source>
        <dbReference type="ARBA" id="ARBA00023065"/>
    </source>
</evidence>
<dbReference type="GO" id="GO:0005886">
    <property type="term" value="C:plasma membrane"/>
    <property type="evidence" value="ECO:0007669"/>
    <property type="project" value="UniProtKB-SubCell"/>
</dbReference>